<dbReference type="GO" id="GO:0003677">
    <property type="term" value="F:DNA binding"/>
    <property type="evidence" value="ECO:0007669"/>
    <property type="project" value="InterPro"/>
</dbReference>
<dbReference type="PANTHER" id="PTHR43133">
    <property type="entry name" value="RNA POLYMERASE ECF-TYPE SIGMA FACTO"/>
    <property type="match status" value="1"/>
</dbReference>
<dbReference type="InterPro" id="IPR007627">
    <property type="entry name" value="RNA_pol_sigma70_r2"/>
</dbReference>
<dbReference type="GO" id="GO:0006352">
    <property type="term" value="P:DNA-templated transcription initiation"/>
    <property type="evidence" value="ECO:0007669"/>
    <property type="project" value="InterPro"/>
</dbReference>
<keyword evidence="7" id="KW-1185">Reference proteome</keyword>
<dbReference type="NCBIfam" id="TIGR02937">
    <property type="entry name" value="sigma70-ECF"/>
    <property type="match status" value="1"/>
</dbReference>
<dbReference type="OrthoDB" id="656273at2"/>
<evidence type="ECO:0000256" key="2">
    <source>
        <dbReference type="ARBA" id="ARBA00023015"/>
    </source>
</evidence>
<evidence type="ECO:0000259" key="5">
    <source>
        <dbReference type="SMART" id="SM00421"/>
    </source>
</evidence>
<dbReference type="Pfam" id="PF04542">
    <property type="entry name" value="Sigma70_r2"/>
    <property type="match status" value="1"/>
</dbReference>
<sequence length="196" mass="22655">MSIIKGIFTSRNQQADTGDEAGFEALFKEFYDRLVYFSFQFVYDKDQARDIVQDAFIKYWNQHEEILDNKAAIKNFLYSTVRNASLNHIRHSKIVAGYIQLHNTIEPEEAPIIDAIITAEVVAEIHSAIQSLPESYRQVSVLSYLEGKKNQEIADELDMSINTVKKQKQRALQLLRMKMVPEMYMLLIALSVKTFL</sequence>
<dbReference type="EMBL" id="VLLI01000006">
    <property type="protein sequence ID" value="TWI99812.1"/>
    <property type="molecule type" value="Genomic_DNA"/>
</dbReference>
<accession>A0A562U1U5</accession>
<keyword evidence="4" id="KW-0804">Transcription</keyword>
<keyword evidence="3" id="KW-0731">Sigma factor</keyword>
<evidence type="ECO:0000256" key="1">
    <source>
        <dbReference type="ARBA" id="ARBA00010641"/>
    </source>
</evidence>
<dbReference type="Gene3D" id="1.10.10.10">
    <property type="entry name" value="Winged helix-like DNA-binding domain superfamily/Winged helix DNA-binding domain"/>
    <property type="match status" value="1"/>
</dbReference>
<gene>
    <name evidence="6" type="ORF">JN11_02227</name>
</gene>
<evidence type="ECO:0000256" key="3">
    <source>
        <dbReference type="ARBA" id="ARBA00023082"/>
    </source>
</evidence>
<organism evidence="6 7">
    <name type="scientific">Mucilaginibacter frigoritolerans</name>
    <dbReference type="NCBI Taxonomy" id="652788"/>
    <lineage>
        <taxon>Bacteria</taxon>
        <taxon>Pseudomonadati</taxon>
        <taxon>Bacteroidota</taxon>
        <taxon>Sphingobacteriia</taxon>
        <taxon>Sphingobacteriales</taxon>
        <taxon>Sphingobacteriaceae</taxon>
        <taxon>Mucilaginibacter</taxon>
    </lineage>
</organism>
<dbReference type="CDD" id="cd06171">
    <property type="entry name" value="Sigma70_r4"/>
    <property type="match status" value="1"/>
</dbReference>
<dbReference type="Pfam" id="PF08281">
    <property type="entry name" value="Sigma70_r4_2"/>
    <property type="match status" value="1"/>
</dbReference>
<dbReference type="InterPro" id="IPR014327">
    <property type="entry name" value="RNA_pol_sigma70_bacteroid"/>
</dbReference>
<dbReference type="GO" id="GO:0016987">
    <property type="term" value="F:sigma factor activity"/>
    <property type="evidence" value="ECO:0007669"/>
    <property type="project" value="UniProtKB-KW"/>
</dbReference>
<dbReference type="RefSeq" id="WP_144912501.1">
    <property type="nucleotide sequence ID" value="NZ_VLLI01000006.1"/>
</dbReference>
<evidence type="ECO:0000313" key="6">
    <source>
        <dbReference type="EMBL" id="TWI99812.1"/>
    </source>
</evidence>
<evidence type="ECO:0000313" key="7">
    <source>
        <dbReference type="Proteomes" id="UP000317010"/>
    </source>
</evidence>
<dbReference type="InterPro" id="IPR013325">
    <property type="entry name" value="RNA_pol_sigma_r2"/>
</dbReference>
<name>A0A562U1U5_9SPHI</name>
<dbReference type="SUPFAM" id="SSF88659">
    <property type="entry name" value="Sigma3 and sigma4 domains of RNA polymerase sigma factors"/>
    <property type="match status" value="1"/>
</dbReference>
<protein>
    <submittedName>
        <fullName evidence="6">RNA polymerase sigma-70 factor (ECF subfamily)</fullName>
    </submittedName>
</protein>
<keyword evidence="2" id="KW-0805">Transcription regulation</keyword>
<dbReference type="InterPro" id="IPR036388">
    <property type="entry name" value="WH-like_DNA-bd_sf"/>
</dbReference>
<dbReference type="InterPro" id="IPR013324">
    <property type="entry name" value="RNA_pol_sigma_r3/r4-like"/>
</dbReference>
<dbReference type="InterPro" id="IPR039425">
    <property type="entry name" value="RNA_pol_sigma-70-like"/>
</dbReference>
<comment type="caution">
    <text evidence="6">The sequence shown here is derived from an EMBL/GenBank/DDBJ whole genome shotgun (WGS) entry which is preliminary data.</text>
</comment>
<dbReference type="NCBIfam" id="TIGR02985">
    <property type="entry name" value="Sig70_bacteroi1"/>
    <property type="match status" value="1"/>
</dbReference>
<proteinExistence type="inferred from homology"/>
<dbReference type="InterPro" id="IPR000792">
    <property type="entry name" value="Tscrpt_reg_LuxR_C"/>
</dbReference>
<dbReference type="PANTHER" id="PTHR43133:SF46">
    <property type="entry name" value="RNA POLYMERASE SIGMA-70 FACTOR ECF SUBFAMILY"/>
    <property type="match status" value="1"/>
</dbReference>
<dbReference type="AlphaFoldDB" id="A0A562U1U5"/>
<evidence type="ECO:0000256" key="4">
    <source>
        <dbReference type="ARBA" id="ARBA00023163"/>
    </source>
</evidence>
<dbReference type="SMART" id="SM00421">
    <property type="entry name" value="HTH_LUXR"/>
    <property type="match status" value="1"/>
</dbReference>
<dbReference type="Gene3D" id="1.10.1740.10">
    <property type="match status" value="1"/>
</dbReference>
<dbReference type="Proteomes" id="UP000317010">
    <property type="component" value="Unassembled WGS sequence"/>
</dbReference>
<dbReference type="SUPFAM" id="SSF88946">
    <property type="entry name" value="Sigma2 domain of RNA polymerase sigma factors"/>
    <property type="match status" value="1"/>
</dbReference>
<feature type="domain" description="HTH luxR-type" evidence="5">
    <location>
        <begin position="129"/>
        <end position="187"/>
    </location>
</feature>
<dbReference type="InterPro" id="IPR014284">
    <property type="entry name" value="RNA_pol_sigma-70_dom"/>
</dbReference>
<dbReference type="InterPro" id="IPR013249">
    <property type="entry name" value="RNA_pol_sigma70_r4_t2"/>
</dbReference>
<reference evidence="6 7" key="1">
    <citation type="submission" date="2019-07" db="EMBL/GenBank/DDBJ databases">
        <title>Genomic Encyclopedia of Archaeal and Bacterial Type Strains, Phase II (KMG-II): from individual species to whole genera.</title>
        <authorList>
            <person name="Goeker M."/>
        </authorList>
    </citation>
    <scope>NUCLEOTIDE SEQUENCE [LARGE SCALE GENOMIC DNA]</scope>
    <source>
        <strain evidence="6 7">ATCC BAA-1854</strain>
    </source>
</reference>
<comment type="similarity">
    <text evidence="1">Belongs to the sigma-70 factor family. ECF subfamily.</text>
</comment>